<dbReference type="HOGENOM" id="CLU_2601039_0_0_0"/>
<dbReference type="Proteomes" id="UP000019151">
    <property type="component" value="Plasmid 1"/>
</dbReference>
<evidence type="ECO:0000313" key="2">
    <source>
        <dbReference type="EMBL" id="AHG92203.1"/>
    </source>
</evidence>
<gene>
    <name evidence="1" type="ORF">J421_4600</name>
    <name evidence="2" type="ORF">J421_4668</name>
</gene>
<reference evidence="2 3" key="2">
    <citation type="journal article" date="2014" name="Genome Announc.">
        <title>Genome Sequence and Methylome of Soil Bacterium Gemmatirosa kalamazoonensis KBS708T, a Member of the Rarely Cultivated Gemmatimonadetes Phylum.</title>
        <authorList>
            <person name="Debruyn J.M."/>
            <person name="Radosevich M."/>
            <person name="Wommack K.E."/>
            <person name="Polson S.W."/>
            <person name="Hauser L.J."/>
            <person name="Fawaz M.N."/>
            <person name="Korlach J."/>
            <person name="Tsai Y.C."/>
        </authorList>
    </citation>
    <scope>NUCLEOTIDE SEQUENCE [LARGE SCALE GENOMIC DNA]</scope>
    <source>
        <strain evidence="2 3">KBS708</strain>
        <plasmid evidence="2">1</plasmid>
        <plasmid evidence="3">Plasmid 1</plasmid>
    </source>
</reference>
<protein>
    <submittedName>
        <fullName evidence="2">Uncharacterized protein</fullName>
    </submittedName>
</protein>
<accession>W0RRL2</accession>
<evidence type="ECO:0000313" key="3">
    <source>
        <dbReference type="Proteomes" id="UP000019151"/>
    </source>
</evidence>
<keyword evidence="2" id="KW-0614">Plasmid</keyword>
<geneLocation type="plasmid" evidence="2 3">
    <name>1</name>
</geneLocation>
<keyword evidence="3" id="KW-1185">Reference proteome</keyword>
<dbReference type="EMBL" id="CP007129">
    <property type="protein sequence ID" value="AHG92135.1"/>
    <property type="molecule type" value="Genomic_DNA"/>
</dbReference>
<dbReference type="KEGG" id="gba:J421_4668"/>
<dbReference type="AlphaFoldDB" id="W0RRL2"/>
<dbReference type="KEGG" id="gba:J421_4600"/>
<dbReference type="EMBL" id="CP007129">
    <property type="protein sequence ID" value="AHG92203.1"/>
    <property type="molecule type" value="Genomic_DNA"/>
</dbReference>
<organism evidence="2 3">
    <name type="scientific">Gemmatirosa kalamazoonensis</name>
    <dbReference type="NCBI Taxonomy" id="861299"/>
    <lineage>
        <taxon>Bacteria</taxon>
        <taxon>Pseudomonadati</taxon>
        <taxon>Gemmatimonadota</taxon>
        <taxon>Gemmatimonadia</taxon>
        <taxon>Gemmatimonadales</taxon>
        <taxon>Gemmatimonadaceae</taxon>
        <taxon>Gemmatirosa</taxon>
    </lineage>
</organism>
<proteinExistence type="predicted"/>
<sequence length="79" mass="8583">MQVPNVHTYPLDDVRPHDTEGLTCWCGPAVSQACSACEGEAGADCYRCEGKGWEPCAIPELYDGIVGLHIVHRRVADDP</sequence>
<reference evidence="2" key="1">
    <citation type="submission" date="2013-12" db="EMBL/GenBank/DDBJ databases">
        <authorList>
            <person name="DeBruyn J.M."/>
            <person name="Radosevich M."/>
            <person name="Wommack K.Eric."/>
            <person name="Polson S."/>
            <person name="Hauser L.J."/>
            <person name="Fawaz M.N."/>
            <person name="Korlach J."/>
            <person name="Tsai Y.-C."/>
        </authorList>
    </citation>
    <scope>NUCLEOTIDE SEQUENCE</scope>
    <source>
        <strain evidence="2">KBS708</strain>
        <plasmid evidence="2">1</plasmid>
    </source>
</reference>
<name>W0RRL2_9BACT</name>
<dbReference type="InParanoid" id="W0RRL2"/>
<evidence type="ECO:0000313" key="1">
    <source>
        <dbReference type="EMBL" id="AHG92135.1"/>
    </source>
</evidence>